<dbReference type="PANTHER" id="PTHR33085:SF69">
    <property type="entry name" value="OS07G0234700 PROTEIN"/>
    <property type="match status" value="1"/>
</dbReference>
<reference evidence="3" key="3">
    <citation type="submission" date="2018-08" db="UniProtKB">
        <authorList>
            <consortium name="EnsemblPlants"/>
        </authorList>
    </citation>
    <scope>IDENTIFICATION</scope>
    <source>
        <strain evidence="3">cv. Bd21</strain>
    </source>
</reference>
<protein>
    <submittedName>
        <fullName evidence="2 3">Uncharacterized protein</fullName>
    </submittedName>
</protein>
<proteinExistence type="predicted"/>
<sequence length="329" mass="35757">MRRAGGSSSLLKLESGSSSARNPFLSRAFGTWRPPHVVCYGCGGANQLEQRRRHLYLALDDWEKGFSLYKLSLDYLLLGSGAGDDDDEQEQRLPDPILRLGFRTVGPHPQFHALGSNIVVTTSASKSNGGKGLTLVYDTETAELHSYVSARALHPDGHTIDLEDRAAGYSWARRGDWCLPFYGDASYDADLGAWVGTRNVQDGCCSHDHLCSCDVVPAAAAGDEGLAAPPAWTVAAGRLTFLEPGMKPKQHRHRLLSIASGGGGGGVCYFLVEPAVRQEFGYGSGDRRLLRLTLFRARYGMNGELLASPLRRQQQPARSYLISRNCACA</sequence>
<dbReference type="Pfam" id="PF07893">
    <property type="entry name" value="DUF1668"/>
    <property type="match status" value="2"/>
</dbReference>
<dbReference type="InterPro" id="IPR012871">
    <property type="entry name" value="DUF1668_ORYSA"/>
</dbReference>
<dbReference type="PANTHER" id="PTHR33085">
    <property type="entry name" value="OS12G0113100 PROTEIN-RELATED"/>
    <property type="match status" value="1"/>
</dbReference>
<evidence type="ECO:0000313" key="4">
    <source>
        <dbReference type="Proteomes" id="UP000008810"/>
    </source>
</evidence>
<organism evidence="2">
    <name type="scientific">Brachypodium distachyon</name>
    <name type="common">Purple false brome</name>
    <name type="synonym">Trachynia distachya</name>
    <dbReference type="NCBI Taxonomy" id="15368"/>
    <lineage>
        <taxon>Eukaryota</taxon>
        <taxon>Viridiplantae</taxon>
        <taxon>Streptophyta</taxon>
        <taxon>Embryophyta</taxon>
        <taxon>Tracheophyta</taxon>
        <taxon>Spermatophyta</taxon>
        <taxon>Magnoliopsida</taxon>
        <taxon>Liliopsida</taxon>
        <taxon>Poales</taxon>
        <taxon>Poaceae</taxon>
        <taxon>BOP clade</taxon>
        <taxon>Pooideae</taxon>
        <taxon>Stipodae</taxon>
        <taxon>Brachypodieae</taxon>
        <taxon>Brachypodium</taxon>
    </lineage>
</organism>
<dbReference type="Proteomes" id="UP000008810">
    <property type="component" value="Chromosome 1"/>
</dbReference>
<reference evidence="2 3" key="1">
    <citation type="journal article" date="2010" name="Nature">
        <title>Genome sequencing and analysis of the model grass Brachypodium distachyon.</title>
        <authorList>
            <consortium name="International Brachypodium Initiative"/>
        </authorList>
    </citation>
    <scope>NUCLEOTIDE SEQUENCE [LARGE SCALE GENOMIC DNA]</scope>
    <source>
        <strain evidence="2 3">Bd21</strain>
    </source>
</reference>
<dbReference type="EnsemblPlants" id="KQK12543">
    <property type="protein sequence ID" value="KQK12543"/>
    <property type="gene ID" value="BRADI_1g04403v3"/>
</dbReference>
<feature type="compositionally biased region" description="Low complexity" evidence="1">
    <location>
        <begin position="1"/>
        <end position="19"/>
    </location>
</feature>
<gene>
    <name evidence="2" type="ORF">BRADI_1g04403v3</name>
</gene>
<feature type="region of interest" description="Disordered" evidence="1">
    <location>
        <begin position="1"/>
        <end position="20"/>
    </location>
</feature>
<dbReference type="InParanoid" id="A0A0Q3GNE3"/>
<evidence type="ECO:0000313" key="3">
    <source>
        <dbReference type="EnsemblPlants" id="KQK12543"/>
    </source>
</evidence>
<name>A0A0Q3GNE3_BRADI</name>
<evidence type="ECO:0000256" key="1">
    <source>
        <dbReference type="SAM" id="MobiDB-lite"/>
    </source>
</evidence>
<accession>A0A0Q3GNE3</accession>
<dbReference type="EMBL" id="CM000880">
    <property type="protein sequence ID" value="KQK12543.1"/>
    <property type="molecule type" value="Genomic_DNA"/>
</dbReference>
<dbReference type="Gramene" id="KQK12543">
    <property type="protein sequence ID" value="KQK12543"/>
    <property type="gene ID" value="BRADI_1g04403v3"/>
</dbReference>
<evidence type="ECO:0000313" key="2">
    <source>
        <dbReference type="EMBL" id="KQK12543.1"/>
    </source>
</evidence>
<reference evidence="2" key="2">
    <citation type="submission" date="2017-06" db="EMBL/GenBank/DDBJ databases">
        <title>WGS assembly of Brachypodium distachyon.</title>
        <authorList>
            <consortium name="The International Brachypodium Initiative"/>
            <person name="Lucas S."/>
            <person name="Harmon-Smith M."/>
            <person name="Lail K."/>
            <person name="Tice H."/>
            <person name="Grimwood J."/>
            <person name="Bruce D."/>
            <person name="Barry K."/>
            <person name="Shu S."/>
            <person name="Lindquist E."/>
            <person name="Wang M."/>
            <person name="Pitluck S."/>
            <person name="Vogel J.P."/>
            <person name="Garvin D.F."/>
            <person name="Mockler T.C."/>
            <person name="Schmutz J."/>
            <person name="Rokhsar D."/>
            <person name="Bevan M.W."/>
        </authorList>
    </citation>
    <scope>NUCLEOTIDE SEQUENCE</scope>
    <source>
        <strain evidence="2">Bd21</strain>
    </source>
</reference>
<dbReference type="AlphaFoldDB" id="A0A0Q3GNE3"/>
<keyword evidence="4" id="KW-1185">Reference proteome</keyword>